<proteinExistence type="predicted"/>
<accession>A0ABS0LG79</accession>
<comment type="caution">
    <text evidence="2">The sequence shown here is derived from an EMBL/GenBank/DDBJ whole genome shotgun (WGS) entry which is preliminary data.</text>
</comment>
<feature type="non-terminal residue" evidence="2">
    <location>
        <position position="1"/>
    </location>
</feature>
<dbReference type="InterPro" id="IPR050900">
    <property type="entry name" value="Transposase_IS3/IS150/IS904"/>
</dbReference>
<evidence type="ECO:0000313" key="3">
    <source>
        <dbReference type="Proteomes" id="UP000615580"/>
    </source>
</evidence>
<dbReference type="RefSeq" id="WP_327785928.1">
    <property type="nucleotide sequence ID" value="NZ_JADQUD010000223.1"/>
</dbReference>
<evidence type="ECO:0000313" key="2">
    <source>
        <dbReference type="EMBL" id="MBG9355545.1"/>
    </source>
</evidence>
<feature type="domain" description="Integrase catalytic" evidence="1">
    <location>
        <begin position="35"/>
        <end position="84"/>
    </location>
</feature>
<dbReference type="PANTHER" id="PTHR46889:SF4">
    <property type="entry name" value="TRANSPOSASE INSO FOR INSERTION SEQUENCE ELEMENT IS911B-RELATED"/>
    <property type="match status" value="1"/>
</dbReference>
<evidence type="ECO:0000259" key="1">
    <source>
        <dbReference type="Pfam" id="PF00665"/>
    </source>
</evidence>
<keyword evidence="3" id="KW-1185">Reference proteome</keyword>
<dbReference type="InterPro" id="IPR001584">
    <property type="entry name" value="Integrase_cat-core"/>
</dbReference>
<dbReference type="Proteomes" id="UP000615580">
    <property type="component" value="Unassembled WGS sequence"/>
</dbReference>
<dbReference type="EMBL" id="JADQUG010000246">
    <property type="protein sequence ID" value="MBG9355545.1"/>
    <property type="molecule type" value="Genomic_DNA"/>
</dbReference>
<feature type="non-terminal residue" evidence="2">
    <location>
        <position position="84"/>
    </location>
</feature>
<protein>
    <submittedName>
        <fullName evidence="2">IS3 family transposase</fullName>
    </submittedName>
</protein>
<dbReference type="PANTHER" id="PTHR46889">
    <property type="entry name" value="TRANSPOSASE INSF FOR INSERTION SEQUENCE IS3B-RELATED"/>
    <property type="match status" value="1"/>
</dbReference>
<name>A0ABS0LG79_9CORY</name>
<gene>
    <name evidence="2" type="ORF">I4J41_14055</name>
</gene>
<dbReference type="SUPFAM" id="SSF53098">
    <property type="entry name" value="Ribonuclease H-like"/>
    <property type="match status" value="1"/>
</dbReference>
<dbReference type="Pfam" id="PF00665">
    <property type="entry name" value="rve"/>
    <property type="match status" value="1"/>
</dbReference>
<organism evidence="2 3">
    <name type="scientific">Corynebacterium belfantii</name>
    <dbReference type="NCBI Taxonomy" id="2014537"/>
    <lineage>
        <taxon>Bacteria</taxon>
        <taxon>Bacillati</taxon>
        <taxon>Actinomycetota</taxon>
        <taxon>Actinomycetes</taxon>
        <taxon>Mycobacteriales</taxon>
        <taxon>Corynebacteriaceae</taxon>
        <taxon>Corynebacterium</taxon>
    </lineage>
</organism>
<reference evidence="2 3" key="1">
    <citation type="journal article" date="2020" name="J. Clin. Microbiol.">
        <title>Assessing the Genetic Diversity of Austrian Corynebacterium diphtheriae Clinical Isolates, 2011-2019.</title>
        <authorList>
            <person name="Schaeffer J."/>
            <person name="Huhulescu S."/>
            <person name="Stoeger A."/>
            <person name="Allerberger F."/>
            <person name="Ruppitsch W."/>
        </authorList>
    </citation>
    <scope>NUCLEOTIDE SEQUENCE [LARGE SCALE GENOMIC DNA]</scope>
    <source>
        <strain evidence="2 3">04-17</strain>
    </source>
</reference>
<sequence>QVFSVIARRKSRGKKSGAPVHDDLLQRHFHADALNVAWVTDIAEHWTKEGKLYLCAIKDLCSRRIVGYATGGRMKSRLVVAALD</sequence>
<dbReference type="InterPro" id="IPR012337">
    <property type="entry name" value="RNaseH-like_sf"/>
</dbReference>